<dbReference type="InterPro" id="IPR050546">
    <property type="entry name" value="Glycosyl_Hydrlase_16"/>
</dbReference>
<comment type="caution">
    <text evidence="8">The sequence shown here is derived from an EMBL/GenBank/DDBJ whole genome shotgun (WGS) entry which is preliminary data.</text>
</comment>
<dbReference type="InterPro" id="IPR043030">
    <property type="entry name" value="BGBP_N_sf"/>
</dbReference>
<evidence type="ECO:0000256" key="2">
    <source>
        <dbReference type="ARBA" id="ARBA00022588"/>
    </source>
</evidence>
<dbReference type="SUPFAM" id="SSF49899">
    <property type="entry name" value="Concanavalin A-like lectins/glucanases"/>
    <property type="match status" value="2"/>
</dbReference>
<dbReference type="Pfam" id="PF15886">
    <property type="entry name" value="CBM39"/>
    <property type="match status" value="1"/>
</dbReference>
<evidence type="ECO:0000256" key="1">
    <source>
        <dbReference type="ARBA" id="ARBA00008781"/>
    </source>
</evidence>
<dbReference type="CDD" id="cd02179">
    <property type="entry name" value="GH16_beta_GRP"/>
    <property type="match status" value="1"/>
</dbReference>
<evidence type="ECO:0000313" key="8">
    <source>
        <dbReference type="EMBL" id="KAG7295831.1"/>
    </source>
</evidence>
<dbReference type="InterPro" id="IPR035806">
    <property type="entry name" value="GH16_GRP_C"/>
</dbReference>
<evidence type="ECO:0000256" key="4">
    <source>
        <dbReference type="ARBA" id="ARBA00022859"/>
    </source>
</evidence>
<evidence type="ECO:0008006" key="10">
    <source>
        <dbReference type="Google" id="ProtNLM"/>
    </source>
</evidence>
<evidence type="ECO:0000259" key="7">
    <source>
        <dbReference type="PROSITE" id="PS51969"/>
    </source>
</evidence>
<proteinExistence type="inferred from homology"/>
<evidence type="ECO:0000259" key="6">
    <source>
        <dbReference type="PROSITE" id="PS51762"/>
    </source>
</evidence>
<dbReference type="PROSITE" id="PS51969">
    <property type="entry name" value="CBM39"/>
    <property type="match status" value="1"/>
</dbReference>
<dbReference type="PANTHER" id="PTHR10963:SF60">
    <property type="entry name" value="GRAM-NEGATIVE BACTERIA-BINDING PROTEIN 1-RELATED"/>
    <property type="match status" value="1"/>
</dbReference>
<keyword evidence="2" id="KW-0399">Innate immunity</keyword>
<evidence type="ECO:0000313" key="9">
    <source>
        <dbReference type="Proteomes" id="UP000823941"/>
    </source>
</evidence>
<keyword evidence="9" id="KW-1185">Reference proteome</keyword>
<dbReference type="InterPro" id="IPR000757">
    <property type="entry name" value="Beta-glucanase-like"/>
</dbReference>
<dbReference type="Gene3D" id="2.60.120.200">
    <property type="match status" value="1"/>
</dbReference>
<comment type="similarity">
    <text evidence="1">Belongs to the insect beta-1,3-glucan binding protein family.</text>
</comment>
<dbReference type="PROSITE" id="PS51762">
    <property type="entry name" value="GH16_2"/>
    <property type="match status" value="1"/>
</dbReference>
<gene>
    <name evidence="8" type="ORF">JYU34_020908</name>
</gene>
<dbReference type="InterPro" id="IPR031756">
    <property type="entry name" value="BGBP_N"/>
</dbReference>
<dbReference type="InterPro" id="IPR013320">
    <property type="entry name" value="ConA-like_dom_sf"/>
</dbReference>
<dbReference type="Pfam" id="PF00722">
    <property type="entry name" value="Glyco_hydro_16"/>
    <property type="match status" value="1"/>
</dbReference>
<dbReference type="EMBL" id="JAHIBW010000029">
    <property type="protein sequence ID" value="KAG7295831.1"/>
    <property type="molecule type" value="Genomic_DNA"/>
</dbReference>
<keyword evidence="4" id="KW-0391">Immunity</keyword>
<keyword evidence="5" id="KW-0325">Glycoprotein</keyword>
<protein>
    <recommendedName>
        <fullName evidence="10">Beta-1,3-glucan-binding protein</fullName>
    </recommendedName>
</protein>
<keyword evidence="3" id="KW-0732">Signal</keyword>
<evidence type="ECO:0000256" key="5">
    <source>
        <dbReference type="ARBA" id="ARBA00023180"/>
    </source>
</evidence>
<name>A0ABQ7PS87_PLUXY</name>
<dbReference type="Proteomes" id="UP000823941">
    <property type="component" value="Chromosome 29"/>
</dbReference>
<feature type="domain" description="CBM39" evidence="7">
    <location>
        <begin position="114"/>
        <end position="221"/>
    </location>
</feature>
<sequence length="577" mass="65775">MRSWGEAHNLTQAQRWRAGGPMAPFDDFFYISLGLRVGGLSDFPDTDDKPYTNRGTKAMLRFWEAKHAWLPTWDDGSLAVDSVRVYANLTDTKAAIDLTDFSPENSVNTSEINYKDPPVQVRFHPLYPKGLRVYVVNYKFRLVRVFASVNEKMRRFEAGNLNLCWVRVPTMGPTLDWGWANTNILVKLKEGDVIYYWIRVYGETIVNTKLNAMHVVKDFFNRNGTKIKQKNLVEYPDYDNKFCPDPDCGASDSRVQGRSTPCAGDIMFREEFNEPINRDGGRKWRPEIAFVDGPDFPFNFYSTEGTIDVDMKNGNLVIKPVLLDTVYGDGKVYGSLDLTRNCTGLLESSECKREAFGADILPPVITGKLTTKNYFNFKYGKIEIRAKLPAGDWLIPEIILEPTDHIYGNGRYASGMLRIAFSPGNAESSTLYGGPVLSSREPIRSQFLKEKIGTEDWNKEFHNYSVVWLPDSITMLVDDEEYGFIDKGIFFQSAETRDDKHTARWLAGSALAPMDEMFYISLGLRVGGSNDFQDVNGKPYKNGERKAMLKFWEARDSWLPTWRDGSLLVDYVRVYAL</sequence>
<dbReference type="PANTHER" id="PTHR10963">
    <property type="entry name" value="GLYCOSYL HYDROLASE-RELATED"/>
    <property type="match status" value="1"/>
</dbReference>
<dbReference type="Gene3D" id="2.60.40.2140">
    <property type="entry name" value="Beta-1,3-glucan-recognition protein, N-terminal domain"/>
    <property type="match status" value="1"/>
</dbReference>
<evidence type="ECO:0000256" key="3">
    <source>
        <dbReference type="ARBA" id="ARBA00022729"/>
    </source>
</evidence>
<feature type="domain" description="GH16" evidence="6">
    <location>
        <begin position="236"/>
        <end position="577"/>
    </location>
</feature>
<reference evidence="8 9" key="1">
    <citation type="submission" date="2021-06" db="EMBL/GenBank/DDBJ databases">
        <title>A haploid diamondback moth (Plutella xylostella L.) genome assembly resolves 31 chromosomes and identifies a diamide resistance mutation.</title>
        <authorList>
            <person name="Ward C.M."/>
            <person name="Perry K.D."/>
            <person name="Baker G."/>
            <person name="Powis K."/>
            <person name="Heckel D.G."/>
            <person name="Baxter S.W."/>
        </authorList>
    </citation>
    <scope>NUCLEOTIDE SEQUENCE [LARGE SCALE GENOMIC DNA]</scope>
    <source>
        <strain evidence="8 9">LV</strain>
        <tissue evidence="8">Single pupa</tissue>
    </source>
</reference>
<accession>A0ABQ7PS87</accession>
<organism evidence="8 9">
    <name type="scientific">Plutella xylostella</name>
    <name type="common">Diamondback moth</name>
    <name type="synonym">Plutella maculipennis</name>
    <dbReference type="NCBI Taxonomy" id="51655"/>
    <lineage>
        <taxon>Eukaryota</taxon>
        <taxon>Metazoa</taxon>
        <taxon>Ecdysozoa</taxon>
        <taxon>Arthropoda</taxon>
        <taxon>Hexapoda</taxon>
        <taxon>Insecta</taxon>
        <taxon>Pterygota</taxon>
        <taxon>Neoptera</taxon>
        <taxon>Endopterygota</taxon>
        <taxon>Lepidoptera</taxon>
        <taxon>Glossata</taxon>
        <taxon>Ditrysia</taxon>
        <taxon>Yponomeutoidea</taxon>
        <taxon>Plutellidae</taxon>
        <taxon>Plutella</taxon>
    </lineage>
</organism>